<evidence type="ECO:0000313" key="2">
    <source>
        <dbReference type="Proteomes" id="UP001497453"/>
    </source>
</evidence>
<organism evidence="1 2">
    <name type="scientific">Somion occarium</name>
    <dbReference type="NCBI Taxonomy" id="3059160"/>
    <lineage>
        <taxon>Eukaryota</taxon>
        <taxon>Fungi</taxon>
        <taxon>Dikarya</taxon>
        <taxon>Basidiomycota</taxon>
        <taxon>Agaricomycotina</taxon>
        <taxon>Agaricomycetes</taxon>
        <taxon>Polyporales</taxon>
        <taxon>Cerrenaceae</taxon>
        <taxon>Somion</taxon>
    </lineage>
</organism>
<gene>
    <name evidence="1" type="ORF">GFSPODELE1_LOCUS2082</name>
</gene>
<protein>
    <recommendedName>
        <fullName evidence="3">Secreted protein</fullName>
    </recommendedName>
</protein>
<proteinExistence type="predicted"/>
<accession>A0ABP1CU04</accession>
<evidence type="ECO:0008006" key="3">
    <source>
        <dbReference type="Google" id="ProtNLM"/>
    </source>
</evidence>
<name>A0ABP1CU04_9APHY</name>
<evidence type="ECO:0000313" key="1">
    <source>
        <dbReference type="EMBL" id="CAL1698284.1"/>
    </source>
</evidence>
<reference evidence="2" key="1">
    <citation type="submission" date="2024-04" db="EMBL/GenBank/DDBJ databases">
        <authorList>
            <person name="Shaw F."/>
            <person name="Minotto A."/>
        </authorList>
    </citation>
    <scope>NUCLEOTIDE SEQUENCE [LARGE SCALE GENOMIC DNA]</scope>
</reference>
<keyword evidence="2" id="KW-1185">Reference proteome</keyword>
<sequence length="92" mass="10346">MAHLLCILCAAFIAQYVRYPTSHLPPKATPDQPRLMRPPVKLHFKAFVFFGLCDPVLVSAVSRRSSIQYSKSDSCPVIGYQRKGKTVFLTSF</sequence>
<dbReference type="EMBL" id="OZ037953">
    <property type="protein sequence ID" value="CAL1698284.1"/>
    <property type="molecule type" value="Genomic_DNA"/>
</dbReference>
<dbReference type="Proteomes" id="UP001497453">
    <property type="component" value="Chromosome 10"/>
</dbReference>